<dbReference type="AlphaFoldDB" id="A0A5B9R8D7"/>
<evidence type="ECO:0000313" key="3">
    <source>
        <dbReference type="Proteomes" id="UP000325286"/>
    </source>
</evidence>
<name>A0A5B9R8D7_9BACT</name>
<dbReference type="KEGG" id="rul:UC8_50840"/>
<dbReference type="Gene3D" id="2.60.40.10">
    <property type="entry name" value="Immunoglobulins"/>
    <property type="match status" value="1"/>
</dbReference>
<dbReference type="EMBL" id="CP042914">
    <property type="protein sequence ID" value="QEG43041.1"/>
    <property type="molecule type" value="Genomic_DNA"/>
</dbReference>
<feature type="chain" id="PRO_5023105105" description="Cna protein B-type domain protein" evidence="1">
    <location>
        <begin position="20"/>
        <end position="199"/>
    </location>
</feature>
<dbReference type="RefSeq" id="WP_084427720.1">
    <property type="nucleotide sequence ID" value="NZ_CP042914.1"/>
</dbReference>
<organism evidence="2 3">
    <name type="scientific">Roseimaritima ulvae</name>
    <dbReference type="NCBI Taxonomy" id="980254"/>
    <lineage>
        <taxon>Bacteria</taxon>
        <taxon>Pseudomonadati</taxon>
        <taxon>Planctomycetota</taxon>
        <taxon>Planctomycetia</taxon>
        <taxon>Pirellulales</taxon>
        <taxon>Pirellulaceae</taxon>
        <taxon>Roseimaritima</taxon>
    </lineage>
</organism>
<dbReference type="Pfam" id="PF13620">
    <property type="entry name" value="CarboxypepD_reg"/>
    <property type="match status" value="1"/>
</dbReference>
<accession>A0A5B9R8D7</accession>
<dbReference type="InterPro" id="IPR013783">
    <property type="entry name" value="Ig-like_fold"/>
</dbReference>
<protein>
    <recommendedName>
        <fullName evidence="4">Cna protein B-type domain protein</fullName>
    </recommendedName>
</protein>
<reference evidence="2 3" key="1">
    <citation type="submission" date="2019-08" db="EMBL/GenBank/DDBJ databases">
        <title>Deep-cultivation of Planctomycetes and their phenomic and genomic characterization uncovers novel biology.</title>
        <authorList>
            <person name="Wiegand S."/>
            <person name="Jogler M."/>
            <person name="Boedeker C."/>
            <person name="Pinto D."/>
            <person name="Vollmers J."/>
            <person name="Rivas-Marin E."/>
            <person name="Kohn T."/>
            <person name="Peeters S.H."/>
            <person name="Heuer A."/>
            <person name="Rast P."/>
            <person name="Oberbeckmann S."/>
            <person name="Bunk B."/>
            <person name="Jeske O."/>
            <person name="Meyerdierks A."/>
            <person name="Storesund J.E."/>
            <person name="Kallscheuer N."/>
            <person name="Luecker S."/>
            <person name="Lage O.M."/>
            <person name="Pohl T."/>
            <person name="Merkel B.J."/>
            <person name="Hornburger P."/>
            <person name="Mueller R.-W."/>
            <person name="Bruemmer F."/>
            <person name="Labrenz M."/>
            <person name="Spormann A.M."/>
            <person name="Op den Camp H."/>
            <person name="Overmann J."/>
            <person name="Amann R."/>
            <person name="Jetten M.S.M."/>
            <person name="Mascher T."/>
            <person name="Medema M.H."/>
            <person name="Devos D.P."/>
            <person name="Kaster A.-K."/>
            <person name="Ovreas L."/>
            <person name="Rohde M."/>
            <person name="Galperin M.Y."/>
            <person name="Jogler C."/>
        </authorList>
    </citation>
    <scope>NUCLEOTIDE SEQUENCE [LARGE SCALE GENOMIC DNA]</scope>
    <source>
        <strain evidence="2 3">UC8</strain>
    </source>
</reference>
<dbReference type="OrthoDB" id="284841at2"/>
<dbReference type="SUPFAM" id="SSF49478">
    <property type="entry name" value="Cna protein B-type domain"/>
    <property type="match status" value="1"/>
</dbReference>
<dbReference type="Proteomes" id="UP000325286">
    <property type="component" value="Chromosome"/>
</dbReference>
<evidence type="ECO:0008006" key="4">
    <source>
        <dbReference type="Google" id="ProtNLM"/>
    </source>
</evidence>
<evidence type="ECO:0000313" key="2">
    <source>
        <dbReference type="EMBL" id="QEG43041.1"/>
    </source>
</evidence>
<sequence length="199" mass="20064" precursor="true">MTRKLIHSVLAIAMSVAMACPQAVQAARATTMKVDGVTVSTTIKDLVMHQGTVQGALVDPNGKPLAGQPAVIAQQGKTLAVKSTDAQGRYSFENLQPGVYQVATYAGIQTYRVWDASNAPQTADKGIIQVASEDVIRGAHGCSDPGCDGGCDGCDGIGGGGGKLSGCLANPNVVVLGAAAVAAAIAIPLALDDDDDDAS</sequence>
<feature type="signal peptide" evidence="1">
    <location>
        <begin position="1"/>
        <end position="19"/>
    </location>
</feature>
<dbReference type="PROSITE" id="PS51257">
    <property type="entry name" value="PROKAR_LIPOPROTEIN"/>
    <property type="match status" value="1"/>
</dbReference>
<keyword evidence="3" id="KW-1185">Reference proteome</keyword>
<evidence type="ECO:0000256" key="1">
    <source>
        <dbReference type="SAM" id="SignalP"/>
    </source>
</evidence>
<keyword evidence="1" id="KW-0732">Signal</keyword>
<proteinExistence type="predicted"/>
<gene>
    <name evidence="2" type="ORF">UC8_50840</name>
</gene>